<feature type="region of interest" description="Disordered" evidence="1">
    <location>
        <begin position="315"/>
        <end position="335"/>
    </location>
</feature>
<feature type="region of interest" description="Disordered" evidence="1">
    <location>
        <begin position="81"/>
        <end position="107"/>
    </location>
</feature>
<feature type="signal peptide" evidence="2">
    <location>
        <begin position="1"/>
        <end position="20"/>
    </location>
</feature>
<evidence type="ECO:0000256" key="1">
    <source>
        <dbReference type="SAM" id="MobiDB-lite"/>
    </source>
</evidence>
<feature type="chain" id="PRO_5005190223" description="Protein kinase domain-containing protein" evidence="2">
    <location>
        <begin position="21"/>
        <end position="495"/>
    </location>
</feature>
<dbReference type="AlphaFoldDB" id="A0A0G4GMY6"/>
<dbReference type="EMBL" id="CDMZ01001364">
    <property type="protein sequence ID" value="CEM31492.1"/>
    <property type="molecule type" value="Genomic_DNA"/>
</dbReference>
<name>A0A0G4GMY6_9ALVE</name>
<gene>
    <name evidence="3" type="ORF">Cvel_22593</name>
</gene>
<evidence type="ECO:0000313" key="3">
    <source>
        <dbReference type="EMBL" id="CEM31492.1"/>
    </source>
</evidence>
<proteinExistence type="predicted"/>
<protein>
    <recommendedName>
        <fullName evidence="4">Protein kinase domain-containing protein</fullName>
    </recommendedName>
</protein>
<dbReference type="VEuPathDB" id="CryptoDB:Cvel_22593"/>
<accession>A0A0G4GMY6</accession>
<organism evidence="3">
    <name type="scientific">Chromera velia CCMP2878</name>
    <dbReference type="NCBI Taxonomy" id="1169474"/>
    <lineage>
        <taxon>Eukaryota</taxon>
        <taxon>Sar</taxon>
        <taxon>Alveolata</taxon>
        <taxon>Colpodellida</taxon>
        <taxon>Chromeraceae</taxon>
        <taxon>Chromera</taxon>
    </lineage>
</organism>
<reference evidence="3" key="1">
    <citation type="submission" date="2014-11" db="EMBL/GenBank/DDBJ databases">
        <authorList>
            <person name="Otto D Thomas"/>
            <person name="Naeem Raeece"/>
        </authorList>
    </citation>
    <scope>NUCLEOTIDE SEQUENCE</scope>
</reference>
<keyword evidence="2" id="KW-0732">Signal</keyword>
<sequence>MFFVIVIACSVVMLSRFSSAVVFFLQPSPSDSLGKLSLPGRLQKSTVLSRTRDPLTQVFPFDEVEFDQHLGTQSIAETLVASSRNRDGDGNTNNESGEGVGGTGAPETKTRIAETVRYFGARMRRYKGDPGMRVTLKEFMPGAGDMAENELYIYGKLVNCAGSAAFLGRLNVDETVDNNQYRILWKRRVQFRNVPPPTSEERGATWLVLEPGLVGGNLGTVSESIFRRMPNNILENWFEGLIGWRLDRFAMRMFSSSITAVNALHNAGVVHRALGPSSIVALGESGERAHIHELSFALAKEDILNENPLLYHPSLRSPPPGRLMSRNDAEGPPLSERNKARVEEGLTVAASWGAETSAEAWELLKALDMRALGAACLSFGASLMYRDYRMELDGTRLRKVEQDDGSRLLFRPTDAIYLRRQYEVECREDWASFKERLLSNPKMAKATSLFDKRKGAGWKVLQALFEAPQFWEKKQYAPSLTLLVADLNANNWFVW</sequence>
<evidence type="ECO:0008006" key="4">
    <source>
        <dbReference type="Google" id="ProtNLM"/>
    </source>
</evidence>
<evidence type="ECO:0000256" key="2">
    <source>
        <dbReference type="SAM" id="SignalP"/>
    </source>
</evidence>